<evidence type="ECO:0000313" key="5">
    <source>
        <dbReference type="Proteomes" id="UP000182938"/>
    </source>
</evidence>
<dbReference type="InterPro" id="IPR016181">
    <property type="entry name" value="Acyl_CoA_acyltransferase"/>
</dbReference>
<proteinExistence type="predicted"/>
<dbReference type="PANTHER" id="PTHR43877:SF1">
    <property type="entry name" value="ACETYLTRANSFERASE"/>
    <property type="match status" value="1"/>
</dbReference>
<protein>
    <recommendedName>
        <fullName evidence="3">N-acetyltransferase domain-containing protein</fullName>
    </recommendedName>
</protein>
<dbReference type="PANTHER" id="PTHR43877">
    <property type="entry name" value="AMINOALKYLPHOSPHONATE N-ACETYLTRANSFERASE-RELATED-RELATED"/>
    <property type="match status" value="1"/>
</dbReference>
<organism evidence="4 5">
    <name type="scientific">Janibacter indicus</name>
    <dbReference type="NCBI Taxonomy" id="857417"/>
    <lineage>
        <taxon>Bacteria</taxon>
        <taxon>Bacillati</taxon>
        <taxon>Actinomycetota</taxon>
        <taxon>Actinomycetes</taxon>
        <taxon>Micrococcales</taxon>
        <taxon>Intrasporangiaceae</taxon>
        <taxon>Janibacter</taxon>
    </lineage>
</organism>
<dbReference type="GO" id="GO:0016747">
    <property type="term" value="F:acyltransferase activity, transferring groups other than amino-acyl groups"/>
    <property type="evidence" value="ECO:0007669"/>
    <property type="project" value="InterPro"/>
</dbReference>
<reference evidence="4 5" key="1">
    <citation type="submission" date="2015-11" db="EMBL/GenBank/DDBJ databases">
        <authorList>
            <person name="Zhang Y."/>
            <person name="Guo Z."/>
        </authorList>
    </citation>
    <scope>NUCLEOTIDE SEQUENCE [LARGE SCALE GENOMIC DNA]</scope>
    <source>
        <strain evidence="4 5">YFY001</strain>
    </source>
</reference>
<name>A0A1L3MIR9_9MICO</name>
<evidence type="ECO:0000313" key="4">
    <source>
        <dbReference type="EMBL" id="APH02249.1"/>
    </source>
</evidence>
<keyword evidence="2" id="KW-0012">Acyltransferase</keyword>
<feature type="domain" description="N-acetyltransferase" evidence="3">
    <location>
        <begin position="5"/>
        <end position="157"/>
    </location>
</feature>
<dbReference type="AlphaFoldDB" id="A0A1L3MIR9"/>
<evidence type="ECO:0000256" key="1">
    <source>
        <dbReference type="ARBA" id="ARBA00022679"/>
    </source>
</evidence>
<dbReference type="CDD" id="cd04301">
    <property type="entry name" value="NAT_SF"/>
    <property type="match status" value="1"/>
</dbReference>
<dbReference type="Pfam" id="PF00583">
    <property type="entry name" value="Acetyltransf_1"/>
    <property type="match status" value="1"/>
</dbReference>
<dbReference type="PROSITE" id="PS51186">
    <property type="entry name" value="GNAT"/>
    <property type="match status" value="1"/>
</dbReference>
<dbReference type="InterPro" id="IPR000182">
    <property type="entry name" value="GNAT_dom"/>
</dbReference>
<dbReference type="InterPro" id="IPR050832">
    <property type="entry name" value="Bact_Acetyltransf"/>
</dbReference>
<keyword evidence="1" id="KW-0808">Transferase</keyword>
<evidence type="ECO:0000256" key="2">
    <source>
        <dbReference type="ARBA" id="ARBA00023315"/>
    </source>
</evidence>
<sequence>MAADWSVRQLAGEDWQRYRAVRLAMLLDEPAAYGSNFAREVAYDEQRWRSLLEQAVFLAEGSDGLPLGAATLLRLDPADVPEIVAMWVAGHARGRGIADALVDAAVTEAAAGGATEVRLHVMLDNPRALGFYERAGFAFDGAHGDAPGCDRMSRDIRAATGEEVNSR</sequence>
<dbReference type="RefSeq" id="WP_072625403.1">
    <property type="nucleotide sequence ID" value="NZ_CP013290.1"/>
</dbReference>
<dbReference type="Gene3D" id="3.40.630.30">
    <property type="match status" value="1"/>
</dbReference>
<evidence type="ECO:0000259" key="3">
    <source>
        <dbReference type="PROSITE" id="PS51186"/>
    </source>
</evidence>
<dbReference type="EMBL" id="CP013290">
    <property type="protein sequence ID" value="APH02249.1"/>
    <property type="molecule type" value="Genomic_DNA"/>
</dbReference>
<accession>A0A1L3MIR9</accession>
<keyword evidence="5" id="KW-1185">Reference proteome</keyword>
<dbReference type="KEGG" id="jte:ASJ30_12505"/>
<dbReference type="Proteomes" id="UP000182938">
    <property type="component" value="Chromosome"/>
</dbReference>
<gene>
    <name evidence="4" type="ORF">ASJ30_12505</name>
</gene>
<dbReference type="SUPFAM" id="SSF55729">
    <property type="entry name" value="Acyl-CoA N-acyltransferases (Nat)"/>
    <property type="match status" value="1"/>
</dbReference>